<feature type="chain" id="PRO_5015165031" description="Secreted protein" evidence="1">
    <location>
        <begin position="20"/>
        <end position="78"/>
    </location>
</feature>
<dbReference type="AlphaFoldDB" id="A0A2P2NIS4"/>
<organism evidence="2">
    <name type="scientific">Rhizophora mucronata</name>
    <name type="common">Asiatic mangrove</name>
    <dbReference type="NCBI Taxonomy" id="61149"/>
    <lineage>
        <taxon>Eukaryota</taxon>
        <taxon>Viridiplantae</taxon>
        <taxon>Streptophyta</taxon>
        <taxon>Embryophyta</taxon>
        <taxon>Tracheophyta</taxon>
        <taxon>Spermatophyta</taxon>
        <taxon>Magnoliopsida</taxon>
        <taxon>eudicotyledons</taxon>
        <taxon>Gunneridae</taxon>
        <taxon>Pentapetalae</taxon>
        <taxon>rosids</taxon>
        <taxon>fabids</taxon>
        <taxon>Malpighiales</taxon>
        <taxon>Rhizophoraceae</taxon>
        <taxon>Rhizophora</taxon>
    </lineage>
</organism>
<feature type="signal peptide" evidence="1">
    <location>
        <begin position="1"/>
        <end position="19"/>
    </location>
</feature>
<evidence type="ECO:0000313" key="2">
    <source>
        <dbReference type="EMBL" id="MBX42392.1"/>
    </source>
</evidence>
<accession>A0A2P2NIS4</accession>
<proteinExistence type="predicted"/>
<name>A0A2P2NIS4_RHIMU</name>
<keyword evidence="1" id="KW-0732">Signal</keyword>
<protein>
    <recommendedName>
        <fullName evidence="3">Secreted protein</fullName>
    </recommendedName>
</protein>
<sequence>MRFCFPIINLILLIHPKTAHRFSHKSHQVILRQGLNQRSTRPVRRNSRPRCGFVDGYDCRLRILQRKRPCMGCVPQYA</sequence>
<reference evidence="2" key="1">
    <citation type="submission" date="2018-02" db="EMBL/GenBank/DDBJ databases">
        <title>Rhizophora mucronata_Transcriptome.</title>
        <authorList>
            <person name="Meera S.P."/>
            <person name="Sreeshan A."/>
            <person name="Augustine A."/>
        </authorList>
    </citation>
    <scope>NUCLEOTIDE SEQUENCE</scope>
    <source>
        <tissue evidence="2">Leaf</tissue>
    </source>
</reference>
<dbReference type="EMBL" id="GGEC01061908">
    <property type="protein sequence ID" value="MBX42392.1"/>
    <property type="molecule type" value="Transcribed_RNA"/>
</dbReference>
<evidence type="ECO:0000256" key="1">
    <source>
        <dbReference type="SAM" id="SignalP"/>
    </source>
</evidence>
<evidence type="ECO:0008006" key="3">
    <source>
        <dbReference type="Google" id="ProtNLM"/>
    </source>
</evidence>